<evidence type="ECO:0000256" key="1">
    <source>
        <dbReference type="SAM" id="MobiDB-lite"/>
    </source>
</evidence>
<feature type="region of interest" description="Disordered" evidence="1">
    <location>
        <begin position="1"/>
        <end position="100"/>
    </location>
</feature>
<evidence type="ECO:0000313" key="2">
    <source>
        <dbReference type="EMBL" id="MEK8126993.1"/>
    </source>
</evidence>
<evidence type="ECO:0000313" key="3">
    <source>
        <dbReference type="Proteomes" id="UP001469365"/>
    </source>
</evidence>
<feature type="compositionally biased region" description="Basic and acidic residues" evidence="1">
    <location>
        <begin position="57"/>
        <end position="76"/>
    </location>
</feature>
<feature type="compositionally biased region" description="Basic and acidic residues" evidence="1">
    <location>
        <begin position="1"/>
        <end position="30"/>
    </location>
</feature>
<protein>
    <recommendedName>
        <fullName evidence="4">Cytosolic protein</fullName>
    </recommendedName>
</protein>
<reference evidence="2 3" key="1">
    <citation type="submission" date="2024-04" db="EMBL/GenBank/DDBJ databases">
        <title>draft genome sequnece of Paenibacillus filicis.</title>
        <authorList>
            <person name="Kim D.-U."/>
        </authorList>
    </citation>
    <scope>NUCLEOTIDE SEQUENCE [LARGE SCALE GENOMIC DNA]</scope>
    <source>
        <strain evidence="2 3">KACC14197</strain>
    </source>
</reference>
<dbReference type="RefSeq" id="WP_341414033.1">
    <property type="nucleotide sequence ID" value="NZ_JBBPCC010000001.1"/>
</dbReference>
<comment type="caution">
    <text evidence="2">The sequence shown here is derived from an EMBL/GenBank/DDBJ whole genome shotgun (WGS) entry which is preliminary data.</text>
</comment>
<dbReference type="EMBL" id="JBBPCC010000001">
    <property type="protein sequence ID" value="MEK8126993.1"/>
    <property type="molecule type" value="Genomic_DNA"/>
</dbReference>
<feature type="compositionally biased region" description="Basic and acidic residues" evidence="1">
    <location>
        <begin position="83"/>
        <end position="100"/>
    </location>
</feature>
<organism evidence="2 3">
    <name type="scientific">Paenibacillus filicis</name>
    <dbReference type="NCBI Taxonomy" id="669464"/>
    <lineage>
        <taxon>Bacteria</taxon>
        <taxon>Bacillati</taxon>
        <taxon>Bacillota</taxon>
        <taxon>Bacilli</taxon>
        <taxon>Bacillales</taxon>
        <taxon>Paenibacillaceae</taxon>
        <taxon>Paenibacillus</taxon>
    </lineage>
</organism>
<proteinExistence type="predicted"/>
<dbReference type="Proteomes" id="UP001469365">
    <property type="component" value="Unassembled WGS sequence"/>
</dbReference>
<accession>A0ABU9DG03</accession>
<sequence length="100" mass="11632">MTESNDARKGFVDEAPERKYTDLKTVESARNDLTAEEFPEGPYGSDLLTESLGKSSPWREDQRTQNRFTYENRELHAGLPREYPGDHPMHDDEEKDNRTE</sequence>
<keyword evidence="3" id="KW-1185">Reference proteome</keyword>
<evidence type="ECO:0008006" key="4">
    <source>
        <dbReference type="Google" id="ProtNLM"/>
    </source>
</evidence>
<gene>
    <name evidence="2" type="ORF">WMW72_03620</name>
</gene>
<name>A0ABU9DG03_9BACL</name>